<dbReference type="GeneID" id="63716303"/>
<dbReference type="Gene3D" id="1.20.910.10">
    <property type="entry name" value="Heme oxygenase-like"/>
    <property type="match status" value="2"/>
</dbReference>
<dbReference type="STRING" id="98403.A0A151GHV1"/>
<dbReference type="InterPro" id="IPR029056">
    <property type="entry name" value="Ribokinase-like"/>
</dbReference>
<dbReference type="CDD" id="cd19367">
    <property type="entry name" value="TenA_C_ScTHI20-like"/>
    <property type="match status" value="1"/>
</dbReference>
<dbReference type="Proteomes" id="UP000076580">
    <property type="component" value="Chromosome 02"/>
</dbReference>
<proteinExistence type="predicted"/>
<dbReference type="GO" id="GO:0005829">
    <property type="term" value="C:cytosol"/>
    <property type="evidence" value="ECO:0007669"/>
    <property type="project" value="TreeGrafter"/>
</dbReference>
<evidence type="ECO:0000313" key="4">
    <source>
        <dbReference type="Proteomes" id="UP000076580"/>
    </source>
</evidence>
<dbReference type="InterPro" id="IPR016084">
    <property type="entry name" value="Haem_Oase-like_multi-hlx"/>
</dbReference>
<keyword evidence="3" id="KW-0418">Kinase</keyword>
<keyword evidence="4" id="KW-1185">Reference proteome</keyword>
<feature type="domain" description="Thiaminase-2/PQQC" evidence="1">
    <location>
        <begin position="349"/>
        <end position="455"/>
    </location>
</feature>
<reference evidence="3 4" key="1">
    <citation type="journal article" date="2016" name="Sci. Rep.">
        <title>Insights into Adaptations to a Near-Obligate Nematode Endoparasitic Lifestyle from the Finished Genome of Drechmeria coniospora.</title>
        <authorList>
            <person name="Zhang L."/>
            <person name="Zhou Z."/>
            <person name="Guo Q."/>
            <person name="Fokkens L."/>
            <person name="Miskei M."/>
            <person name="Pocsi I."/>
            <person name="Zhang W."/>
            <person name="Chen M."/>
            <person name="Wang L."/>
            <person name="Sun Y."/>
            <person name="Donzelli B.G."/>
            <person name="Gibson D.M."/>
            <person name="Nelson D.R."/>
            <person name="Luo J.G."/>
            <person name="Rep M."/>
            <person name="Liu H."/>
            <person name="Yang S."/>
            <person name="Wang J."/>
            <person name="Krasnoff S.B."/>
            <person name="Xu Y."/>
            <person name="Molnar I."/>
            <person name="Lin M."/>
        </authorList>
    </citation>
    <scope>NUCLEOTIDE SEQUENCE [LARGE SCALE GENOMIC DNA]</scope>
    <source>
        <strain evidence="3 4">ARSEF 6962</strain>
    </source>
</reference>
<dbReference type="CDD" id="cd01169">
    <property type="entry name" value="HMPP_kinase"/>
    <property type="match status" value="1"/>
</dbReference>
<feature type="domain" description="Pyridoxamine kinase/Phosphomethylpyrimidine kinase" evidence="2">
    <location>
        <begin position="13"/>
        <end position="285"/>
    </location>
</feature>
<feature type="domain" description="Thiaminase-2/PQQC" evidence="1">
    <location>
        <begin position="309"/>
        <end position="348"/>
    </location>
</feature>
<dbReference type="EMBL" id="LAYC01000002">
    <property type="protein sequence ID" value="KYK56658.1"/>
    <property type="molecule type" value="Genomic_DNA"/>
</dbReference>
<evidence type="ECO:0000259" key="2">
    <source>
        <dbReference type="Pfam" id="PF08543"/>
    </source>
</evidence>
<dbReference type="PANTHER" id="PTHR20858">
    <property type="entry name" value="PHOSPHOMETHYLPYRIMIDINE KINASE"/>
    <property type="match status" value="1"/>
</dbReference>
<dbReference type="RefSeq" id="XP_040656010.1">
    <property type="nucleotide sequence ID" value="XM_040800977.1"/>
</dbReference>
<dbReference type="SUPFAM" id="SSF53613">
    <property type="entry name" value="Ribokinase-like"/>
    <property type="match status" value="1"/>
</dbReference>
<sequence length="459" mass="49723">MVTGRVLLIAGSDSSGGAGLEAGQKVLAAHGCYAMTATTALTAQNTMGVHALHPIPSGFVECQIEACLNDVGADVVTTGMLAAADTIEAVSRQLKKHKVPILVVDPVMVSTSGSELLPHDAIQGLCRHLFPLTTILTPNIPEARLILDANPPPSQTACARNGRDIESVSDIEIIGRRIQTLGPKWVLVKGGHLPFRRDMRVASTESEMDLVVDVLLGPNGFVLRVESPWQQSTSTHGTGCSLAAAIASGLANGRDVPTSVLAACRYVEAGIRTAPGLGDGHGPLDHFHSTYTLPFSSGYFVEYLLERSDVSDVWKPFVHHQFVKALGDGTLPLESFKGYIIQDYLFLASCTAYTRYILDVGQSDDSLALQMALAPCLLGYAAVAKMLQADSNTRREGNMYWSWIENYLADDYIAAVKQGSQFLEDRMRQQSPSRIEELVKIFIHATKMEIGFWEMFPCS</sequence>
<keyword evidence="3" id="KW-0808">Transferase</keyword>
<dbReference type="InterPro" id="IPR004305">
    <property type="entry name" value="Thiaminase-2/PQQC"/>
</dbReference>
<dbReference type="GO" id="GO:0009228">
    <property type="term" value="P:thiamine biosynthetic process"/>
    <property type="evidence" value="ECO:0007669"/>
    <property type="project" value="InterPro"/>
</dbReference>
<dbReference type="Gene3D" id="3.40.1190.20">
    <property type="match status" value="1"/>
</dbReference>
<evidence type="ECO:0000259" key="1">
    <source>
        <dbReference type="Pfam" id="PF03070"/>
    </source>
</evidence>
<name>A0A151GHV1_DRECN</name>
<gene>
    <name evidence="3" type="ORF">DCS_03660</name>
</gene>
<dbReference type="PANTHER" id="PTHR20858:SF17">
    <property type="entry name" value="HYDROXYMETHYLPYRIMIDINE_PHOSPHOMETHYLPYRIMIDINE KINASE THI20-RELATED"/>
    <property type="match status" value="1"/>
</dbReference>
<dbReference type="InterPro" id="IPR013749">
    <property type="entry name" value="PM/HMP-P_kinase-1"/>
</dbReference>
<dbReference type="FunCoup" id="A0A151GHV1">
    <property type="interactions" value="651"/>
</dbReference>
<comment type="caution">
    <text evidence="3">The sequence shown here is derived from an EMBL/GenBank/DDBJ whole genome shotgun (WGS) entry which is preliminary data.</text>
</comment>
<dbReference type="Pfam" id="PF08543">
    <property type="entry name" value="Phos_pyr_kin"/>
    <property type="match status" value="1"/>
</dbReference>
<dbReference type="Pfam" id="PF03070">
    <property type="entry name" value="TENA_THI-4"/>
    <property type="match status" value="2"/>
</dbReference>
<accession>A0A151GHV1</accession>
<dbReference type="AlphaFoldDB" id="A0A151GHV1"/>
<evidence type="ECO:0000313" key="3">
    <source>
        <dbReference type="EMBL" id="KYK56658.1"/>
    </source>
</evidence>
<protein>
    <submittedName>
        <fullName evidence="3">Putative hydroxymethylpyrimidine/phosphomethylpyrimidine kinase 2</fullName>
    </submittedName>
</protein>
<dbReference type="InParanoid" id="A0A151GHV1"/>
<dbReference type="InterPro" id="IPR004399">
    <property type="entry name" value="HMP/HMP-P_kinase_dom"/>
</dbReference>
<dbReference type="SUPFAM" id="SSF48613">
    <property type="entry name" value="Heme oxygenase-like"/>
    <property type="match status" value="1"/>
</dbReference>
<dbReference type="GO" id="GO:0008972">
    <property type="term" value="F:phosphomethylpyrimidine kinase activity"/>
    <property type="evidence" value="ECO:0007669"/>
    <property type="project" value="InterPro"/>
</dbReference>
<organism evidence="3 4">
    <name type="scientific">Drechmeria coniospora</name>
    <name type="common">Nematophagous fungus</name>
    <name type="synonym">Meria coniospora</name>
    <dbReference type="NCBI Taxonomy" id="98403"/>
    <lineage>
        <taxon>Eukaryota</taxon>
        <taxon>Fungi</taxon>
        <taxon>Dikarya</taxon>
        <taxon>Ascomycota</taxon>
        <taxon>Pezizomycotina</taxon>
        <taxon>Sordariomycetes</taxon>
        <taxon>Hypocreomycetidae</taxon>
        <taxon>Hypocreales</taxon>
        <taxon>Ophiocordycipitaceae</taxon>
        <taxon>Drechmeria</taxon>
    </lineage>
</organism>
<dbReference type="GO" id="GO:0008902">
    <property type="term" value="F:hydroxymethylpyrimidine kinase activity"/>
    <property type="evidence" value="ECO:0007669"/>
    <property type="project" value="TreeGrafter"/>
</dbReference>
<dbReference type="FunFam" id="3.40.1190.20:FF:000034">
    <property type="entry name" value="Putative hydroxymethylpyrimidine/ phosphomethylpyrimidine kinase 2"/>
    <property type="match status" value="1"/>
</dbReference>
<dbReference type="NCBIfam" id="TIGR00097">
    <property type="entry name" value="HMP-P_kinase"/>
    <property type="match status" value="1"/>
</dbReference>